<dbReference type="EMBL" id="JAFELM010000024">
    <property type="protein sequence ID" value="MBM6617657.1"/>
    <property type="molecule type" value="Genomic_DNA"/>
</dbReference>
<evidence type="ECO:0000259" key="1">
    <source>
        <dbReference type="SMART" id="SM00914"/>
    </source>
</evidence>
<dbReference type="Proteomes" id="UP001518925">
    <property type="component" value="Unassembled WGS sequence"/>
</dbReference>
<name>A0ABS2DGQ7_9BACI</name>
<evidence type="ECO:0000313" key="2">
    <source>
        <dbReference type="EMBL" id="MBM6617657.1"/>
    </source>
</evidence>
<proteinExistence type="predicted"/>
<keyword evidence="3" id="KW-1185">Reference proteome</keyword>
<sequence length="73" mass="8628">MNQYEKDQKNELMIVPASNETQTEYSLAAQVFLDQSLLMFQQEQLMKKIDESLLNGDRDTFLHLSKQYKELLN</sequence>
<comment type="caution">
    <text evidence="2">The sequence shown here is derived from an EMBL/GenBank/DDBJ whole genome shotgun (WGS) entry which is preliminary data.</text>
</comment>
<organism evidence="2 3">
    <name type="scientific">Bacillus suaedaesalsae</name>
    <dbReference type="NCBI Taxonomy" id="2810349"/>
    <lineage>
        <taxon>Bacteria</taxon>
        <taxon>Bacillati</taxon>
        <taxon>Bacillota</taxon>
        <taxon>Bacilli</taxon>
        <taxon>Bacillales</taxon>
        <taxon>Bacillaceae</taxon>
        <taxon>Bacillus</taxon>
    </lineage>
</organism>
<dbReference type="SMART" id="SM00914">
    <property type="entry name" value="IDEAL"/>
    <property type="match status" value="1"/>
</dbReference>
<dbReference type="Pfam" id="PF08858">
    <property type="entry name" value="IDEAL"/>
    <property type="match status" value="1"/>
</dbReference>
<reference evidence="2 3" key="1">
    <citation type="submission" date="2021-02" db="EMBL/GenBank/DDBJ databases">
        <title>Bacillus sp. RD4P76, an endophyte from a halophyte.</title>
        <authorList>
            <person name="Sun J.-Q."/>
        </authorList>
    </citation>
    <scope>NUCLEOTIDE SEQUENCE [LARGE SCALE GENOMIC DNA]</scope>
    <source>
        <strain evidence="2 3">RD4P76</strain>
    </source>
</reference>
<accession>A0ABS2DGQ7</accession>
<dbReference type="InterPro" id="IPR014957">
    <property type="entry name" value="IDEAL_dom"/>
</dbReference>
<gene>
    <name evidence="2" type="ORF">JR050_08180</name>
</gene>
<protein>
    <submittedName>
        <fullName evidence="2">IDEAL domain-containing protein</fullName>
    </submittedName>
</protein>
<evidence type="ECO:0000313" key="3">
    <source>
        <dbReference type="Proteomes" id="UP001518925"/>
    </source>
</evidence>
<dbReference type="Gene3D" id="4.10.810.10">
    <property type="entry name" value="Virus Scaffolding Protein, Chain A"/>
    <property type="match status" value="1"/>
</dbReference>
<feature type="domain" description="IDEAL" evidence="1">
    <location>
        <begin position="32"/>
        <end position="68"/>
    </location>
</feature>
<dbReference type="InterPro" id="IPR027393">
    <property type="entry name" value="Virus_scaffolding_prot_C"/>
</dbReference>
<dbReference type="RefSeq" id="WP_204203030.1">
    <property type="nucleotide sequence ID" value="NZ_JAFELM010000024.1"/>
</dbReference>